<dbReference type="GO" id="GO:0030246">
    <property type="term" value="F:carbohydrate binding"/>
    <property type="evidence" value="ECO:0007669"/>
    <property type="project" value="InterPro"/>
</dbReference>
<proteinExistence type="predicted"/>
<dbReference type="SUPFAM" id="SSF141086">
    <property type="entry name" value="Agglutinin HPA-like"/>
    <property type="match status" value="3"/>
</dbReference>
<protein>
    <recommendedName>
        <fullName evidence="2">H-type lectin domain-containing protein</fullName>
    </recommendedName>
</protein>
<accession>A0AAV9NAV0</accession>
<dbReference type="Gene3D" id="2.60.40.2080">
    <property type="match status" value="3"/>
</dbReference>
<feature type="compositionally biased region" description="Polar residues" evidence="1">
    <location>
        <begin position="260"/>
        <end position="269"/>
    </location>
</feature>
<evidence type="ECO:0000313" key="3">
    <source>
        <dbReference type="EMBL" id="KAK5053308.1"/>
    </source>
</evidence>
<sequence length="566" mass="63378">MDPLSATVAATQVAELLYKASMLIRRFVKDAKAIDANLKGLGNEIQSLMSIVNSITTAFEDPTVQPSLQAAKDNAIFLNHVIALLTDCKISGTEVLLILESLSGRDDPDNFLWKSARQIRFYRKHESLDRLQARLSSHKSDLQVALGVINMLVTGHSSDRVNNSLGSKIDQLAKNLEMQLMQRKSVNGNGVGEDDDDEDARFIRHSKELIDSATKVLSRQNTLILEDIEVIDMARELDIEREEHESEFEEVEDQGFVPPSNRSLHQTQVPLPARTPSRKQSPKSVDTSVLSENGCISASDHGMTHEMGQNTQIAVRFSTPFTNPPRMIYGLSHIDCVDGENVVDAAGPRVAFDVVDIAADGFQATARTFGNCVPWDLKMSWLTLPENGIHFETGTFDTSTVRNDSRSLAVTAVTFSRPFQRNPIVCCWFTEVDIPYGWRSLRTWAARITHDGFVLSVDTWADRVWKNARVNWLAYDAEEDGRRIKSSVQIVKRHEVRNFSSPWLRDPQARDPTTFIAITELDCGPSRNTRISGQITNITGGRLIGEIGTWDDTDMDHLHCTWISIE</sequence>
<reference evidence="3 4" key="1">
    <citation type="submission" date="2023-08" db="EMBL/GenBank/DDBJ databases">
        <title>Black Yeasts Isolated from many extreme environments.</title>
        <authorList>
            <person name="Coleine C."/>
            <person name="Stajich J.E."/>
            <person name="Selbmann L."/>
        </authorList>
    </citation>
    <scope>NUCLEOTIDE SEQUENCE [LARGE SCALE GENOMIC DNA]</scope>
    <source>
        <strain evidence="3 4">CCFEE 5792</strain>
    </source>
</reference>
<dbReference type="AlphaFoldDB" id="A0AAV9NAV0"/>
<feature type="domain" description="H-type lectin" evidence="2">
    <location>
        <begin position="512"/>
        <end position="564"/>
    </location>
</feature>
<evidence type="ECO:0000259" key="2">
    <source>
        <dbReference type="Pfam" id="PF09458"/>
    </source>
</evidence>
<feature type="domain" description="H-type lectin" evidence="2">
    <location>
        <begin position="411"/>
        <end position="475"/>
    </location>
</feature>
<dbReference type="GO" id="GO:0007155">
    <property type="term" value="P:cell adhesion"/>
    <property type="evidence" value="ECO:0007669"/>
    <property type="project" value="InterPro"/>
</dbReference>
<feature type="region of interest" description="Disordered" evidence="1">
    <location>
        <begin position="242"/>
        <end position="289"/>
    </location>
</feature>
<dbReference type="EMBL" id="JAVRRD010000012">
    <property type="protein sequence ID" value="KAK5053308.1"/>
    <property type="molecule type" value="Genomic_DNA"/>
</dbReference>
<gene>
    <name evidence="3" type="ORF">LTR84_002282</name>
</gene>
<feature type="domain" description="H-type lectin" evidence="2">
    <location>
        <begin position="314"/>
        <end position="382"/>
    </location>
</feature>
<keyword evidence="4" id="KW-1185">Reference proteome</keyword>
<dbReference type="Proteomes" id="UP001358417">
    <property type="component" value="Unassembled WGS sequence"/>
</dbReference>
<evidence type="ECO:0000256" key="1">
    <source>
        <dbReference type="SAM" id="MobiDB-lite"/>
    </source>
</evidence>
<comment type="caution">
    <text evidence="3">The sequence shown here is derived from an EMBL/GenBank/DDBJ whole genome shotgun (WGS) entry which is preliminary data.</text>
</comment>
<dbReference type="RefSeq" id="XP_064706750.1">
    <property type="nucleotide sequence ID" value="XM_064845896.1"/>
</dbReference>
<organism evidence="3 4">
    <name type="scientific">Exophiala bonariae</name>
    <dbReference type="NCBI Taxonomy" id="1690606"/>
    <lineage>
        <taxon>Eukaryota</taxon>
        <taxon>Fungi</taxon>
        <taxon>Dikarya</taxon>
        <taxon>Ascomycota</taxon>
        <taxon>Pezizomycotina</taxon>
        <taxon>Eurotiomycetes</taxon>
        <taxon>Chaetothyriomycetidae</taxon>
        <taxon>Chaetothyriales</taxon>
        <taxon>Herpotrichiellaceae</taxon>
        <taxon>Exophiala</taxon>
    </lineage>
</organism>
<dbReference type="GeneID" id="89970494"/>
<evidence type="ECO:0000313" key="4">
    <source>
        <dbReference type="Proteomes" id="UP001358417"/>
    </source>
</evidence>
<dbReference type="Pfam" id="PF09458">
    <property type="entry name" value="H_lectin"/>
    <property type="match status" value="3"/>
</dbReference>
<name>A0AAV9NAV0_9EURO</name>
<dbReference type="InterPro" id="IPR019019">
    <property type="entry name" value="H-type_lectin_domain"/>
</dbReference>
<dbReference type="InterPro" id="IPR037221">
    <property type="entry name" value="H-type_lectin_dom_sf"/>
</dbReference>